<protein>
    <submittedName>
        <fullName evidence="2">Uncharacterized protein</fullName>
    </submittedName>
</protein>
<name>A0A812SLD9_SYMPI</name>
<comment type="caution">
    <text evidence="2">The sequence shown here is derived from an EMBL/GenBank/DDBJ whole genome shotgun (WGS) entry which is preliminary data.</text>
</comment>
<reference evidence="2" key="1">
    <citation type="submission" date="2021-02" db="EMBL/GenBank/DDBJ databases">
        <authorList>
            <person name="Dougan E. K."/>
            <person name="Rhodes N."/>
            <person name="Thang M."/>
            <person name="Chan C."/>
        </authorList>
    </citation>
    <scope>NUCLEOTIDE SEQUENCE</scope>
</reference>
<evidence type="ECO:0000256" key="1">
    <source>
        <dbReference type="SAM" id="MobiDB-lite"/>
    </source>
</evidence>
<keyword evidence="3" id="KW-1185">Reference proteome</keyword>
<organism evidence="2 3">
    <name type="scientific">Symbiodinium pilosum</name>
    <name type="common">Dinoflagellate</name>
    <dbReference type="NCBI Taxonomy" id="2952"/>
    <lineage>
        <taxon>Eukaryota</taxon>
        <taxon>Sar</taxon>
        <taxon>Alveolata</taxon>
        <taxon>Dinophyceae</taxon>
        <taxon>Suessiales</taxon>
        <taxon>Symbiodiniaceae</taxon>
        <taxon>Symbiodinium</taxon>
    </lineage>
</organism>
<feature type="region of interest" description="Disordered" evidence="1">
    <location>
        <begin position="454"/>
        <end position="502"/>
    </location>
</feature>
<dbReference type="EMBL" id="CAJNIZ010025032">
    <property type="protein sequence ID" value="CAE7481111.1"/>
    <property type="molecule type" value="Genomic_DNA"/>
</dbReference>
<evidence type="ECO:0000313" key="2">
    <source>
        <dbReference type="EMBL" id="CAE7481111.1"/>
    </source>
</evidence>
<dbReference type="Proteomes" id="UP000649617">
    <property type="component" value="Unassembled WGS sequence"/>
</dbReference>
<dbReference type="OrthoDB" id="446918at2759"/>
<sequence length="561" mass="61924">MTLLQSNEFKFPRDFLCVHLDDTWQVASRDFLEPEGVAALVRAVLRSLHAPKRVDGKWGLSKTVHLVPENLVTFWSGHSPRHVLPSLAAAVGVPEERINFLGRWAVARSASSTYILTSRQVVHQIQAQICRALLEGEPAPGLVEEELFQQMQQRVASKGGDGSQAAVGHQVLSWSTQSSSWFLRSKFPAISVDPAALKQALDTSPTLEVPDGEVADEAPYFVTVSRSGFRRLHVSKACSAWEACQQFAVKEQELKAEARVLGVPRPVTQTDRAAVRASYIAAHGNIEDSLEPSDDYLSAKAEELESHEPTASPLNEVTSKRSARTLGIQTSIDAGGQIRIVRNKQKGQYVVFLGVNFLLGEKCYLMKIHGGKGNEATPLRPPWHILINYEHELRREAVKRAHTENKPLKDTLAEVCKDSELKERFFTSPIALQPRALEMGNKRAWDTKGSPWFKGKGKGWQDVPVPDPSWKWLRKDGKGKQQKGRGNKGKATASKSGHSLTDRTPDGREICFAFNAQGCDGSCGRVHVCRVKGCNAAHAMWQHFQKLSISADGRDAPASAN</sequence>
<dbReference type="AlphaFoldDB" id="A0A812SLD9"/>
<evidence type="ECO:0000313" key="3">
    <source>
        <dbReference type="Proteomes" id="UP000649617"/>
    </source>
</evidence>
<gene>
    <name evidence="2" type="ORF">SPIL2461_LOCUS12279</name>
</gene>
<proteinExistence type="predicted"/>
<accession>A0A812SLD9</accession>